<proteinExistence type="predicted"/>
<dbReference type="EMBL" id="SPLM01000144">
    <property type="protein sequence ID" value="TMW57417.1"/>
    <property type="molecule type" value="Genomic_DNA"/>
</dbReference>
<dbReference type="InterPro" id="IPR011992">
    <property type="entry name" value="EF-hand-dom_pair"/>
</dbReference>
<name>A0A8K1C7F7_PYTOL</name>
<evidence type="ECO:0000313" key="3">
    <source>
        <dbReference type="Proteomes" id="UP000794436"/>
    </source>
</evidence>
<gene>
    <name evidence="2" type="ORF">Poli38472_003342</name>
</gene>
<feature type="region of interest" description="Disordered" evidence="1">
    <location>
        <begin position="269"/>
        <end position="288"/>
    </location>
</feature>
<dbReference type="Proteomes" id="UP000794436">
    <property type="component" value="Unassembled WGS sequence"/>
</dbReference>
<feature type="region of interest" description="Disordered" evidence="1">
    <location>
        <begin position="231"/>
        <end position="255"/>
    </location>
</feature>
<accession>A0A8K1C7F7</accession>
<dbReference type="SUPFAM" id="SSF47473">
    <property type="entry name" value="EF-hand"/>
    <property type="match status" value="1"/>
</dbReference>
<organism evidence="2 3">
    <name type="scientific">Pythium oligandrum</name>
    <name type="common">Mycoparasitic fungus</name>
    <dbReference type="NCBI Taxonomy" id="41045"/>
    <lineage>
        <taxon>Eukaryota</taxon>
        <taxon>Sar</taxon>
        <taxon>Stramenopiles</taxon>
        <taxon>Oomycota</taxon>
        <taxon>Peronosporomycetes</taxon>
        <taxon>Pythiales</taxon>
        <taxon>Pythiaceae</taxon>
        <taxon>Pythium</taxon>
    </lineage>
</organism>
<dbReference type="Gene3D" id="1.10.238.10">
    <property type="entry name" value="EF-hand"/>
    <property type="match status" value="2"/>
</dbReference>
<protein>
    <submittedName>
        <fullName evidence="2">Uncharacterized protein</fullName>
    </submittedName>
</protein>
<keyword evidence="3" id="KW-1185">Reference proteome</keyword>
<reference evidence="2" key="1">
    <citation type="submission" date="2019-03" db="EMBL/GenBank/DDBJ databases">
        <title>Long read genome sequence of the mycoparasitic Pythium oligandrum ATCC 38472 isolated from sugarbeet rhizosphere.</title>
        <authorList>
            <person name="Gaulin E."/>
        </authorList>
    </citation>
    <scope>NUCLEOTIDE SEQUENCE</scope>
    <source>
        <strain evidence="2">ATCC 38472_TT</strain>
    </source>
</reference>
<evidence type="ECO:0000256" key="1">
    <source>
        <dbReference type="SAM" id="MobiDB-lite"/>
    </source>
</evidence>
<dbReference type="OrthoDB" id="77234at2759"/>
<evidence type="ECO:0000313" key="2">
    <source>
        <dbReference type="EMBL" id="TMW57417.1"/>
    </source>
</evidence>
<dbReference type="AlphaFoldDB" id="A0A8K1C7F7"/>
<sequence>MGSKHSKGNVREELRVILPRSWADLEHMNARFQQEAFRRGNDPQFLYFITFPVFRTIVGPVVERIKDEEWKEKARLLRVFELLDPERRGRIAAVAFFGGLALITHAKKAAKFEFLFSLLDNGGRKHLNACELMMIAAGAARGLSRFKMLPAMDEDNLRPLVRRLLGDDAETLRSKAVERALSDPEVMFFMNDLDNEAATTSDAMLVQQGKLMRSLARIDLEYARSVQERDLLRSREGTQPVRANTAISKRKATRTSNDGMIRRLQALLQPTGGPRDPQAKDVSKPSLGSRSIDARTISRLVHAVSDGTVSITNEQTQALIAEIHVDQRGQAKTADILRVMRGWLGNLQTETPPFWESLASASTKYLLSAHRQWTTICDLIKPSPSTQSSITESFESDMELTYTLNARIGKPVPTNNDSDIKPLRFRLNVHSPDENEDTESVANNLDETLTLSMQFPLYEGLTDEEGIDLVASVERFIRDEKVWNYLEFAWESCHATVVPSQVNRLGNLSGRRQQCLRVSFTFKRNIFLGFERMTDCKLASLIRSFYASIELDKSLADLARSGESVADELDQLARKTTREKILTDIFTRFDVDNDSTWNLEEFNTYQVALGTSAMTEVEFRELFGGNREVPAAGFLNCYEKSSTEDLTGTIRRLGYGSLRDLVCGSMSVNLSVDPTQLNRLESNLSSRRWKCQWLKQISFLVRSARDASADLHCTNLEELLSIYGVSNNVQNLIKNPTFLFDLVQHCREALEPRHAVHERDTICRSLFCSIEDETVKTPQQQELEDQRRKLPTGTTATKVAMLKKFHTAATLFRDCVEGFESMELSSAELRIVCEIENFMFMPECRRSLHRPGSRGK</sequence>
<comment type="caution">
    <text evidence="2">The sequence shown here is derived from an EMBL/GenBank/DDBJ whole genome shotgun (WGS) entry which is preliminary data.</text>
</comment>